<feature type="region of interest" description="Disordered" evidence="5">
    <location>
        <begin position="245"/>
        <end position="294"/>
    </location>
</feature>
<feature type="transmembrane region" description="Helical" evidence="6">
    <location>
        <begin position="103"/>
        <end position="123"/>
    </location>
</feature>
<keyword evidence="2 6" id="KW-0812">Transmembrane</keyword>
<dbReference type="AlphaFoldDB" id="A0A1C7N7A0"/>
<evidence type="ECO:0000313" key="9">
    <source>
        <dbReference type="Proteomes" id="UP000093000"/>
    </source>
</evidence>
<feature type="region of interest" description="Disordered" evidence="5">
    <location>
        <begin position="201"/>
        <end position="220"/>
    </location>
</feature>
<evidence type="ECO:0000256" key="5">
    <source>
        <dbReference type="SAM" id="MobiDB-lite"/>
    </source>
</evidence>
<dbReference type="Pfam" id="PF01284">
    <property type="entry name" value="MARVEL"/>
    <property type="match status" value="1"/>
</dbReference>
<dbReference type="InterPro" id="IPR008253">
    <property type="entry name" value="Marvel"/>
</dbReference>
<keyword evidence="4 6" id="KW-0472">Membrane</keyword>
<dbReference type="InParanoid" id="A0A1C7N7A0"/>
<feature type="transmembrane region" description="Helical" evidence="6">
    <location>
        <begin position="62"/>
        <end position="82"/>
    </location>
</feature>
<dbReference type="Proteomes" id="UP000093000">
    <property type="component" value="Unassembled WGS sequence"/>
</dbReference>
<dbReference type="OrthoDB" id="2218151at2759"/>
<dbReference type="STRING" id="101091.A0A1C7N7A0"/>
<evidence type="ECO:0000259" key="7">
    <source>
        <dbReference type="Pfam" id="PF01284"/>
    </source>
</evidence>
<organism evidence="8 9">
    <name type="scientific">Choanephora cucurbitarum</name>
    <dbReference type="NCBI Taxonomy" id="101091"/>
    <lineage>
        <taxon>Eukaryota</taxon>
        <taxon>Fungi</taxon>
        <taxon>Fungi incertae sedis</taxon>
        <taxon>Mucoromycota</taxon>
        <taxon>Mucoromycotina</taxon>
        <taxon>Mucoromycetes</taxon>
        <taxon>Mucorales</taxon>
        <taxon>Mucorineae</taxon>
        <taxon>Choanephoraceae</taxon>
        <taxon>Choanephoroideae</taxon>
        <taxon>Choanephora</taxon>
    </lineage>
</organism>
<dbReference type="GO" id="GO:0016020">
    <property type="term" value="C:membrane"/>
    <property type="evidence" value="ECO:0007669"/>
    <property type="project" value="UniProtKB-SubCell"/>
</dbReference>
<evidence type="ECO:0000256" key="1">
    <source>
        <dbReference type="ARBA" id="ARBA00004141"/>
    </source>
</evidence>
<name>A0A1C7N7A0_9FUNG</name>
<evidence type="ECO:0000256" key="3">
    <source>
        <dbReference type="ARBA" id="ARBA00022989"/>
    </source>
</evidence>
<gene>
    <name evidence="8" type="ORF">A0J61_08747</name>
</gene>
<evidence type="ECO:0000313" key="8">
    <source>
        <dbReference type="EMBL" id="OBZ83204.1"/>
    </source>
</evidence>
<feature type="domain" description="MARVEL" evidence="7">
    <location>
        <begin position="36"/>
        <end position="174"/>
    </location>
</feature>
<evidence type="ECO:0000256" key="6">
    <source>
        <dbReference type="SAM" id="Phobius"/>
    </source>
</evidence>
<comment type="caution">
    <text evidence="8">The sequence shown here is derived from an EMBL/GenBank/DDBJ whole genome shotgun (WGS) entry which is preliminary data.</text>
</comment>
<comment type="subcellular location">
    <subcellularLocation>
        <location evidence="1">Membrane</location>
        <topology evidence="1">Multi-pass membrane protein</topology>
    </subcellularLocation>
</comment>
<keyword evidence="3 6" id="KW-1133">Transmembrane helix</keyword>
<protein>
    <recommendedName>
        <fullName evidence="7">MARVEL domain-containing protein</fullName>
    </recommendedName>
</protein>
<evidence type="ECO:0000256" key="2">
    <source>
        <dbReference type="ARBA" id="ARBA00022692"/>
    </source>
</evidence>
<dbReference type="EMBL" id="LUGH01000703">
    <property type="protein sequence ID" value="OBZ83204.1"/>
    <property type="molecule type" value="Genomic_DNA"/>
</dbReference>
<evidence type="ECO:0000256" key="4">
    <source>
        <dbReference type="ARBA" id="ARBA00023136"/>
    </source>
</evidence>
<sequence length="336" mass="37889">MPGFKLDVPIDLSEQTTDKLDLAKKIIHLITGATTILTICVVAPLIATEARYLGAGLPGPNYTLFVALFTLVTPFLLVYFPYMYEHHNKFKRFGKFCMKSRTNMIFCGFNTFLWATAGIAITVHSNNASNCAYNSDFTEAYGADYTSAWSTQCNLAKVSAAFAWITCILWLVALAITSINLWKEKTLIQERLNEHRINKQQKLEERRQQEDEEMRVAAGYAPGGRLSGGFYEDEKIHNENSAYAGEYHNQTSPSPPPPQQQPQQQQHSPFVNPPVHHQPMYDATSPYNRQSYIDPTGFNPVGQYAGDHAAATNFSPMPTPQHMPHPEPTYYNHNNF</sequence>
<reference evidence="8 9" key="1">
    <citation type="submission" date="2016-03" db="EMBL/GenBank/DDBJ databases">
        <title>Choanephora cucurbitarum.</title>
        <authorList>
            <person name="Min B."/>
            <person name="Park H."/>
            <person name="Park J.-H."/>
            <person name="Shin H.-D."/>
            <person name="Choi I.-G."/>
        </authorList>
    </citation>
    <scope>NUCLEOTIDE SEQUENCE [LARGE SCALE GENOMIC DNA]</scope>
    <source>
        <strain evidence="8 9">KUS-F28377</strain>
    </source>
</reference>
<keyword evidence="9" id="KW-1185">Reference proteome</keyword>
<feature type="transmembrane region" description="Helical" evidence="6">
    <location>
        <begin position="161"/>
        <end position="182"/>
    </location>
</feature>
<feature type="transmembrane region" description="Helical" evidence="6">
    <location>
        <begin position="26"/>
        <end position="47"/>
    </location>
</feature>
<accession>A0A1C7N7A0</accession>
<proteinExistence type="predicted"/>